<dbReference type="EMBL" id="AVOT02043485">
    <property type="protein sequence ID" value="MBW0538918.1"/>
    <property type="molecule type" value="Genomic_DNA"/>
</dbReference>
<comment type="caution">
    <text evidence="1">The sequence shown here is derived from an EMBL/GenBank/DDBJ whole genome shotgun (WGS) entry which is preliminary data.</text>
</comment>
<evidence type="ECO:0000313" key="1">
    <source>
        <dbReference type="EMBL" id="MBW0538918.1"/>
    </source>
</evidence>
<dbReference type="AlphaFoldDB" id="A0A9Q3FJC2"/>
<reference evidence="1" key="1">
    <citation type="submission" date="2021-03" db="EMBL/GenBank/DDBJ databases">
        <title>Draft genome sequence of rust myrtle Austropuccinia psidii MF-1, a brazilian biotype.</title>
        <authorList>
            <person name="Quecine M.C."/>
            <person name="Pachon D.M.R."/>
            <person name="Bonatelli M.L."/>
            <person name="Correr F.H."/>
            <person name="Franceschini L.M."/>
            <person name="Leite T.F."/>
            <person name="Margarido G.R.A."/>
            <person name="Almeida C.A."/>
            <person name="Ferrarezi J.A."/>
            <person name="Labate C.A."/>
        </authorList>
    </citation>
    <scope>NUCLEOTIDE SEQUENCE</scope>
    <source>
        <strain evidence="1">MF-1</strain>
    </source>
</reference>
<dbReference type="OrthoDB" id="2517660at2759"/>
<accession>A0A9Q3FJC2</accession>
<evidence type="ECO:0000313" key="2">
    <source>
        <dbReference type="Proteomes" id="UP000765509"/>
    </source>
</evidence>
<proteinExistence type="predicted"/>
<sequence length="252" mass="28740">MKFCKCGSTSHLANNSTKKTKINEAQIIEEFQCTEEKEESDQYSAVSEETLVEDYSIENITAFFEVTEFHTHLPQDNEDCYDLINIQDSRMCKTIPARGKEYTAGASCITSVLINDVEAKVNLNTGEFCTCICKDYLQVILPQYKNHLLPIKGVQFSSSSNNMYSLGILDTNIVFQHPSGSVRMKTEIVVMDNCTSQHIILVNDYLNIYGIDINNHKDGYFTIEENERKKFAFSNMSKQRSVVSSNKYSYKE</sequence>
<dbReference type="Proteomes" id="UP000765509">
    <property type="component" value="Unassembled WGS sequence"/>
</dbReference>
<keyword evidence="2" id="KW-1185">Reference proteome</keyword>
<organism evidence="1 2">
    <name type="scientific">Austropuccinia psidii MF-1</name>
    <dbReference type="NCBI Taxonomy" id="1389203"/>
    <lineage>
        <taxon>Eukaryota</taxon>
        <taxon>Fungi</taxon>
        <taxon>Dikarya</taxon>
        <taxon>Basidiomycota</taxon>
        <taxon>Pucciniomycotina</taxon>
        <taxon>Pucciniomycetes</taxon>
        <taxon>Pucciniales</taxon>
        <taxon>Sphaerophragmiaceae</taxon>
        <taxon>Austropuccinia</taxon>
    </lineage>
</organism>
<name>A0A9Q3FJC2_9BASI</name>
<gene>
    <name evidence="1" type="ORF">O181_078633</name>
</gene>
<protein>
    <submittedName>
        <fullName evidence="1">Uncharacterized protein</fullName>
    </submittedName>
</protein>